<name>A0A011NVJ3_9PROT</name>
<dbReference type="CDD" id="cd02214">
    <property type="entry name" value="cupin_MJ1618"/>
    <property type="match status" value="1"/>
</dbReference>
<feature type="domain" description="Cupin type-2" evidence="2">
    <location>
        <begin position="349"/>
        <end position="415"/>
    </location>
</feature>
<dbReference type="EMBL" id="JFAX01000004">
    <property type="protein sequence ID" value="EXI68635.1"/>
    <property type="molecule type" value="Genomic_DNA"/>
</dbReference>
<dbReference type="STRING" id="1454001.AW08_00947"/>
<dbReference type="PATRIC" id="fig|1454001.3.peg.1085"/>
<dbReference type="PANTHER" id="PTHR36114">
    <property type="entry name" value="16.7 KDA PROTEIN IN WHIE LOCUS"/>
    <property type="match status" value="1"/>
</dbReference>
<dbReference type="PANTHER" id="PTHR36114:SF4">
    <property type="entry name" value="CUPIN 2 CONSERVED BARREL DOMAIN-CONTAINING PROTEIN"/>
    <property type="match status" value="1"/>
</dbReference>
<dbReference type="Gene3D" id="2.60.120.10">
    <property type="entry name" value="Jelly Rolls"/>
    <property type="match status" value="1"/>
</dbReference>
<dbReference type="InterPro" id="IPR013096">
    <property type="entry name" value="Cupin_2"/>
</dbReference>
<accession>A0A011NVJ3</accession>
<dbReference type="InterPro" id="IPR011051">
    <property type="entry name" value="RmlC_Cupin_sf"/>
</dbReference>
<gene>
    <name evidence="3" type="ORF">AW08_00947</name>
</gene>
<evidence type="ECO:0000256" key="1">
    <source>
        <dbReference type="SAM" id="MobiDB-lite"/>
    </source>
</evidence>
<sequence length="429" mass="46214">MQALADALGQGVLDECPGDRQQPRVADQAAGEGLHTAGEIETGDDLAQLLVGLPRMDMAAVHDRAPFQQVAVARQDDPALARGDLLDFAIAEPVVVARVEARQAQQPRQRAEMGVGDEAGGGQRRPDGEGDEDRIDRHPVAGAQPLVESGRRAIHQDQRHLGMRHAAALDQVAERDIGGAGEREIALPAVDGDEIVEFGVEAQADHRRDSIASRRPAAGPAFAAGAVSQAADFRYRQRLIDPFTYREHAMSPENSEPFEQISPRVRRLLLVNGLTTVEEVIACHRSGELAKVPLLGRMAVEEVENAFLARPMRQPYAGVEAYVTADGSLIRELMHPGVHGNRKQSLAEATVAAGASTRLHRHLLSEEIYHVTAGEGEMILGAESFPIRRGDTICIAPRTPHRVSASASGPLILLCCCSPAYAHTDTELL</sequence>
<feature type="region of interest" description="Disordered" evidence="1">
    <location>
        <begin position="1"/>
        <end position="29"/>
    </location>
</feature>
<feature type="region of interest" description="Disordered" evidence="1">
    <location>
        <begin position="101"/>
        <end position="141"/>
    </location>
</feature>
<organism evidence="3 4">
    <name type="scientific">Candidatus Accumulibacter adjunctus</name>
    <dbReference type="NCBI Taxonomy" id="1454001"/>
    <lineage>
        <taxon>Bacteria</taxon>
        <taxon>Pseudomonadati</taxon>
        <taxon>Pseudomonadota</taxon>
        <taxon>Betaproteobacteria</taxon>
        <taxon>Candidatus Accumulibacter</taxon>
    </lineage>
</organism>
<proteinExistence type="predicted"/>
<evidence type="ECO:0000313" key="4">
    <source>
        <dbReference type="Proteomes" id="UP000020218"/>
    </source>
</evidence>
<dbReference type="InterPro" id="IPR014710">
    <property type="entry name" value="RmlC-like_jellyroll"/>
</dbReference>
<keyword evidence="4" id="KW-1185">Reference proteome</keyword>
<dbReference type="Pfam" id="PF07883">
    <property type="entry name" value="Cupin_2"/>
    <property type="match status" value="1"/>
</dbReference>
<dbReference type="AlphaFoldDB" id="A0A011NVJ3"/>
<dbReference type="Proteomes" id="UP000020218">
    <property type="component" value="Unassembled WGS sequence"/>
</dbReference>
<protein>
    <recommendedName>
        <fullName evidence="2">Cupin type-2 domain-containing protein</fullName>
    </recommendedName>
</protein>
<feature type="compositionally biased region" description="Basic and acidic residues" evidence="1">
    <location>
        <begin position="124"/>
        <end position="139"/>
    </location>
</feature>
<evidence type="ECO:0000259" key="2">
    <source>
        <dbReference type="Pfam" id="PF07883"/>
    </source>
</evidence>
<dbReference type="InterPro" id="IPR052044">
    <property type="entry name" value="PKS_Associated_Protein"/>
</dbReference>
<dbReference type="SUPFAM" id="SSF51182">
    <property type="entry name" value="RmlC-like cupins"/>
    <property type="match status" value="1"/>
</dbReference>
<comment type="caution">
    <text evidence="3">The sequence shown here is derived from an EMBL/GenBank/DDBJ whole genome shotgun (WGS) entry which is preliminary data.</text>
</comment>
<evidence type="ECO:0000313" key="3">
    <source>
        <dbReference type="EMBL" id="EXI68635.1"/>
    </source>
</evidence>
<reference evidence="3" key="1">
    <citation type="submission" date="2014-02" db="EMBL/GenBank/DDBJ databases">
        <title>Expanding our view of genomic diversity in Candidatus Accumulibacter clades.</title>
        <authorList>
            <person name="Skennerton C.T."/>
            <person name="Barr J.J."/>
            <person name="Slater F.R."/>
            <person name="Bond P.L."/>
            <person name="Tyson G.W."/>
        </authorList>
    </citation>
    <scope>NUCLEOTIDE SEQUENCE [LARGE SCALE GENOMIC DNA]</scope>
</reference>